<dbReference type="GO" id="GO:0046872">
    <property type="term" value="F:metal ion binding"/>
    <property type="evidence" value="ECO:0007669"/>
    <property type="project" value="UniProtKB-KW"/>
</dbReference>
<evidence type="ECO:0000256" key="3">
    <source>
        <dbReference type="ARBA" id="ARBA00022833"/>
    </source>
</evidence>
<name>A0A4R8TI56_9PEZI</name>
<dbReference type="AlphaFoldDB" id="A0A4R8TI56"/>
<keyword evidence="2" id="KW-0479">Metal-binding</keyword>
<keyword evidence="5" id="KW-0812">Transmembrane</keyword>
<dbReference type="GO" id="GO:0016846">
    <property type="term" value="F:carbon-sulfur lyase activity"/>
    <property type="evidence" value="ECO:0007669"/>
    <property type="project" value="InterPro"/>
</dbReference>
<dbReference type="Proteomes" id="UP000295604">
    <property type="component" value="Unassembled WGS sequence"/>
</dbReference>
<reference evidence="7 8" key="1">
    <citation type="submission" date="2018-11" db="EMBL/GenBank/DDBJ databases">
        <title>Genome sequence and assembly of Colletotrichum sidae.</title>
        <authorList>
            <person name="Gan P."/>
            <person name="Shirasu K."/>
        </authorList>
    </citation>
    <scope>NUCLEOTIDE SEQUENCE [LARGE SCALE GENOMIC DNA]</scope>
    <source>
        <strain evidence="7 8">CBS 518.97</strain>
    </source>
</reference>
<evidence type="ECO:0000259" key="6">
    <source>
        <dbReference type="PROSITE" id="PS51891"/>
    </source>
</evidence>
<evidence type="ECO:0000313" key="7">
    <source>
        <dbReference type="EMBL" id="TEA17241.1"/>
    </source>
</evidence>
<proteinExistence type="inferred from homology"/>
<evidence type="ECO:0000256" key="2">
    <source>
        <dbReference type="ARBA" id="ARBA00022723"/>
    </source>
</evidence>
<comment type="caution">
    <text evidence="7">The sequence shown here is derived from an EMBL/GenBank/DDBJ whole genome shotgun (WGS) entry which is preliminary data.</text>
</comment>
<evidence type="ECO:0000256" key="4">
    <source>
        <dbReference type="ARBA" id="ARBA00023239"/>
    </source>
</evidence>
<keyword evidence="3" id="KW-0862">Zinc</keyword>
<evidence type="ECO:0000313" key="8">
    <source>
        <dbReference type="Proteomes" id="UP000295604"/>
    </source>
</evidence>
<dbReference type="EMBL" id="QAPF01000090">
    <property type="protein sequence ID" value="TEA17241.1"/>
    <property type="molecule type" value="Genomic_DNA"/>
</dbReference>
<dbReference type="PANTHER" id="PTHR33337">
    <property type="entry name" value="GFA DOMAIN-CONTAINING PROTEIN"/>
    <property type="match status" value="1"/>
</dbReference>
<gene>
    <name evidence="7" type="ORF">C8034_v011588</name>
</gene>
<dbReference type="PANTHER" id="PTHR33337:SF40">
    <property type="entry name" value="CENP-V_GFA DOMAIN-CONTAINING PROTEIN-RELATED"/>
    <property type="match status" value="1"/>
</dbReference>
<organism evidence="7 8">
    <name type="scientific">Colletotrichum sidae</name>
    <dbReference type="NCBI Taxonomy" id="1347389"/>
    <lineage>
        <taxon>Eukaryota</taxon>
        <taxon>Fungi</taxon>
        <taxon>Dikarya</taxon>
        <taxon>Ascomycota</taxon>
        <taxon>Pezizomycotina</taxon>
        <taxon>Sordariomycetes</taxon>
        <taxon>Hypocreomycetidae</taxon>
        <taxon>Glomerellales</taxon>
        <taxon>Glomerellaceae</taxon>
        <taxon>Colletotrichum</taxon>
        <taxon>Colletotrichum orbiculare species complex</taxon>
    </lineage>
</organism>
<dbReference type="SUPFAM" id="SSF51316">
    <property type="entry name" value="Mss4-like"/>
    <property type="match status" value="1"/>
</dbReference>
<feature type="domain" description="CENP-V/GFA" evidence="6">
    <location>
        <begin position="5"/>
        <end position="120"/>
    </location>
</feature>
<comment type="similarity">
    <text evidence="1">Belongs to the Gfa family.</text>
</comment>
<protein>
    <recommendedName>
        <fullName evidence="6">CENP-V/GFA domain-containing protein</fullName>
    </recommendedName>
</protein>
<keyword evidence="8" id="KW-1185">Reference proteome</keyword>
<sequence length="342" mass="38852">MPVTLDGRCVCSKLKYSAKLESTDDARTSLCHCSSCKRAFGTNYGLTTKIPLDGFAYTEGEPKKFKQDNGVIREFCDNCGAFVCEYGEQAADKFRYVMRGTFDEPDKVPPKGEFFCSQREGWMPEIEGIFHKQKIRERLMATFDGIIPSSTSDSYLVRIHLFFSSLGYEHPSASTAGVVSSWPRLPHDLMTIGEQLDVPSVAWACLVSGSECTSPFYRAFRSGYFGLPTETLTYFGFYYAFFFIGVVLLKEVLIFVRPSWLRCRCYFGFLKRKCSCPRGTREEIEALPSAFWDGYRMWLWPTMAFAAFTPAHIQFLNGWVLKTHVNLLGLEGVNARFGRGFI</sequence>
<dbReference type="PROSITE" id="PS51891">
    <property type="entry name" value="CENP_V_GFA"/>
    <property type="match status" value="1"/>
</dbReference>
<keyword evidence="4" id="KW-0456">Lyase</keyword>
<dbReference type="Gene3D" id="3.90.1590.10">
    <property type="entry name" value="glutathione-dependent formaldehyde- activating enzyme (gfa)"/>
    <property type="match status" value="1"/>
</dbReference>
<dbReference type="InterPro" id="IPR011057">
    <property type="entry name" value="Mss4-like_sf"/>
</dbReference>
<evidence type="ECO:0000256" key="5">
    <source>
        <dbReference type="SAM" id="Phobius"/>
    </source>
</evidence>
<dbReference type="Pfam" id="PF04828">
    <property type="entry name" value="GFA"/>
    <property type="match status" value="1"/>
</dbReference>
<dbReference type="InterPro" id="IPR006913">
    <property type="entry name" value="CENP-V/GFA"/>
</dbReference>
<keyword evidence="5" id="KW-0472">Membrane</keyword>
<evidence type="ECO:0000256" key="1">
    <source>
        <dbReference type="ARBA" id="ARBA00005495"/>
    </source>
</evidence>
<accession>A0A4R8TI56</accession>
<keyword evidence="5" id="KW-1133">Transmembrane helix</keyword>
<feature type="transmembrane region" description="Helical" evidence="5">
    <location>
        <begin position="237"/>
        <end position="256"/>
    </location>
</feature>